<dbReference type="Proteomes" id="UP000471751">
    <property type="component" value="Unassembled WGS sequence"/>
</dbReference>
<accession>A0A6I5RS89</accession>
<dbReference type="EMBL" id="JAAHBT010000161">
    <property type="protein sequence ID" value="NES10773.1"/>
    <property type="molecule type" value="Genomic_DNA"/>
</dbReference>
<protein>
    <submittedName>
        <fullName evidence="1">Uncharacterized protein</fullName>
    </submittedName>
</protein>
<evidence type="ECO:0000313" key="2">
    <source>
        <dbReference type="Proteomes" id="UP000471751"/>
    </source>
</evidence>
<proteinExistence type="predicted"/>
<organism evidence="1 2">
    <name type="scientific">Pseudomonas laurentiana</name>
    <dbReference type="NCBI Taxonomy" id="2364649"/>
    <lineage>
        <taxon>Bacteria</taxon>
        <taxon>Pseudomonadati</taxon>
        <taxon>Pseudomonadota</taxon>
        <taxon>Gammaproteobacteria</taxon>
        <taxon>Pseudomonadales</taxon>
        <taxon>Pseudomonadaceae</taxon>
        <taxon>Pseudomonas</taxon>
    </lineage>
</organism>
<evidence type="ECO:0000313" key="1">
    <source>
        <dbReference type="EMBL" id="NES10773.1"/>
    </source>
</evidence>
<comment type="caution">
    <text evidence="1">The sequence shown here is derived from an EMBL/GenBank/DDBJ whole genome shotgun (WGS) entry which is preliminary data.</text>
</comment>
<sequence>MTTPFAHIQTRHEPSTALNKSKVALVATLSIEANSDRTIDAYLGGLQMYNDLFEWRLDEYPQEALDLIIDCFLPAESVPQSILEEWRF</sequence>
<name>A0A6I5RS89_9PSED</name>
<feature type="non-terminal residue" evidence="1">
    <location>
        <position position="88"/>
    </location>
</feature>
<keyword evidence="2" id="KW-1185">Reference proteome</keyword>
<gene>
    <name evidence="1" type="ORF">G3O07_15180</name>
</gene>
<dbReference type="AlphaFoldDB" id="A0A6I5RS89"/>
<reference evidence="1 2" key="1">
    <citation type="submission" date="2020-02" db="EMBL/GenBank/DDBJ databases">
        <title>Broccoli isolated Pseudomonas sp.</title>
        <authorList>
            <person name="Fujikawa T."/>
            <person name="Sawada H."/>
        </authorList>
    </citation>
    <scope>NUCLEOTIDE SEQUENCE [LARGE SCALE GENOMIC DNA]</scope>
    <source>
        <strain evidence="1 2">JCM 32154</strain>
    </source>
</reference>